<dbReference type="InterPro" id="IPR045054">
    <property type="entry name" value="P4HA-like"/>
</dbReference>
<evidence type="ECO:0000256" key="2">
    <source>
        <dbReference type="ARBA" id="ARBA00022723"/>
    </source>
</evidence>
<evidence type="ECO:0000256" key="6">
    <source>
        <dbReference type="ARBA" id="ARBA00023004"/>
    </source>
</evidence>
<accession>A0ABM4TNU8</accession>
<dbReference type="Pfam" id="PF13640">
    <property type="entry name" value="2OG-FeII_Oxy_3"/>
    <property type="match status" value="1"/>
</dbReference>
<evidence type="ECO:0000256" key="5">
    <source>
        <dbReference type="ARBA" id="ARBA00023002"/>
    </source>
</evidence>
<evidence type="ECO:0000259" key="7">
    <source>
        <dbReference type="PROSITE" id="PS51471"/>
    </source>
</evidence>
<keyword evidence="2" id="KW-0479">Metal-binding</keyword>
<sequence>MNKKVSALKVLREALTWASHDVVIERQISQLKGDLYQFGQPKKDQYEEFYPDHKEGCRGLFEDTNDLSCHYDFTTHPFLRLAPFKVEVLNEDPFVAKYYDVIYDREISELKNITIPVMTRSSTVNRESYEMKKNPGRTSKGHFHPGDSSWVVKSINQRISQITGFGLRTKKSGDSILVLNYGLGGQYLPHYDTFGANSTIYISEGDRLATLIFYLNDVEQGGLTVFPHLRISHTPQKGTALLFYNLNLKTLQKDKYSAHSACPVLMGSKWVSATWIYSADQMFHLPCALQYDNDDDSFEDLEDY</sequence>
<gene>
    <name evidence="9" type="primary">LOC108020608</name>
</gene>
<dbReference type="InterPro" id="IPR006620">
    <property type="entry name" value="Pro_4_hyd_alph"/>
</dbReference>
<evidence type="ECO:0000256" key="1">
    <source>
        <dbReference type="ARBA" id="ARBA00001961"/>
    </source>
</evidence>
<dbReference type="InterPro" id="IPR005123">
    <property type="entry name" value="Oxoglu/Fe-dep_dioxygenase_dom"/>
</dbReference>
<proteinExistence type="predicted"/>
<organism evidence="8 9">
    <name type="scientific">Drosophila suzukii</name>
    <name type="common">Spotted-wing drosophila fruit fly</name>
    <dbReference type="NCBI Taxonomy" id="28584"/>
    <lineage>
        <taxon>Eukaryota</taxon>
        <taxon>Metazoa</taxon>
        <taxon>Ecdysozoa</taxon>
        <taxon>Arthropoda</taxon>
        <taxon>Hexapoda</taxon>
        <taxon>Insecta</taxon>
        <taxon>Pterygota</taxon>
        <taxon>Neoptera</taxon>
        <taxon>Endopterygota</taxon>
        <taxon>Diptera</taxon>
        <taxon>Brachycera</taxon>
        <taxon>Muscomorpha</taxon>
        <taxon>Ephydroidea</taxon>
        <taxon>Drosophilidae</taxon>
        <taxon>Drosophila</taxon>
        <taxon>Sophophora</taxon>
    </lineage>
</organism>
<dbReference type="Proteomes" id="UP001652628">
    <property type="component" value="Chromosome 3"/>
</dbReference>
<name>A0ABM4TNU8_DROSZ</name>
<evidence type="ECO:0000256" key="4">
    <source>
        <dbReference type="ARBA" id="ARBA00022964"/>
    </source>
</evidence>
<dbReference type="PANTHER" id="PTHR10869">
    <property type="entry name" value="PROLYL 4-HYDROXYLASE ALPHA SUBUNIT"/>
    <property type="match status" value="1"/>
</dbReference>
<dbReference type="Gene3D" id="2.60.120.620">
    <property type="entry name" value="q2cbj1_9rhob like domain"/>
    <property type="match status" value="1"/>
</dbReference>
<comment type="cofactor">
    <cofactor evidence="1">
        <name>L-ascorbate</name>
        <dbReference type="ChEBI" id="CHEBI:38290"/>
    </cofactor>
</comment>
<dbReference type="PROSITE" id="PS51471">
    <property type="entry name" value="FE2OG_OXY"/>
    <property type="match status" value="1"/>
</dbReference>
<evidence type="ECO:0000256" key="3">
    <source>
        <dbReference type="ARBA" id="ARBA00022896"/>
    </source>
</evidence>
<keyword evidence="3" id="KW-0847">Vitamin C</keyword>
<keyword evidence="6" id="KW-0408">Iron</keyword>
<keyword evidence="8" id="KW-1185">Reference proteome</keyword>
<feature type="domain" description="Fe2OG dioxygenase" evidence="7">
    <location>
        <begin position="172"/>
        <end position="278"/>
    </location>
</feature>
<dbReference type="GeneID" id="108020608"/>
<dbReference type="SMART" id="SM00702">
    <property type="entry name" value="P4Hc"/>
    <property type="match status" value="1"/>
</dbReference>
<keyword evidence="5" id="KW-0560">Oxidoreductase</keyword>
<protein>
    <submittedName>
        <fullName evidence="9">Prolyl 4-hydroxylase subunit alpha-2-like</fullName>
    </submittedName>
</protein>
<reference evidence="9" key="1">
    <citation type="submission" date="2025-08" db="UniProtKB">
        <authorList>
            <consortium name="RefSeq"/>
        </authorList>
    </citation>
    <scope>IDENTIFICATION</scope>
</reference>
<dbReference type="InterPro" id="IPR044862">
    <property type="entry name" value="Pro_4_hyd_alph_FE2OG_OXY"/>
</dbReference>
<keyword evidence="4" id="KW-0223">Dioxygenase</keyword>
<evidence type="ECO:0000313" key="8">
    <source>
        <dbReference type="Proteomes" id="UP001652628"/>
    </source>
</evidence>
<evidence type="ECO:0000313" key="9">
    <source>
        <dbReference type="RefSeq" id="XP_070851644.1"/>
    </source>
</evidence>
<dbReference type="RefSeq" id="XP_070851644.1">
    <property type="nucleotide sequence ID" value="XM_070995543.1"/>
</dbReference>
<dbReference type="PANTHER" id="PTHR10869:SF244">
    <property type="entry name" value="PROLYL 4-HYDROXYLASE SUBUNIT ALPHA-2"/>
    <property type="match status" value="1"/>
</dbReference>